<dbReference type="OrthoDB" id="423831at2759"/>
<dbReference type="AlphaFoldDB" id="A0A812KRW5"/>
<keyword evidence="1" id="KW-0732">Signal</keyword>
<gene>
    <name evidence="2" type="ORF">SNAT2548_LOCUS9170</name>
</gene>
<dbReference type="Proteomes" id="UP000604046">
    <property type="component" value="Unassembled WGS sequence"/>
</dbReference>
<sequence>MAGSLSRPKAAKVLLAVALAAVLQWAKTPAFAAPQARSRDMSRRRAADELSPLANLAQDPSFQAAVAGAWTMVQTTLTPATDLVESLAKVQEYAKSWGGQELFDGNDAEKHVDELTKRIEQGVDDGNTVLIPIAQEADLPLEPIRGTPFEKLMVAVLQNTSVAGVYTLHAEPGAGKSTSATLAALELKGRQPRKDVIVLLQNDFERQLESFFRLSDIKYTAEIVRPFFTRLKDKGIRVRLILDNVLDSGTMSEQSADRLKVLARAANDNLHQIIVIVQSEAAATSIGALNGDTTHKGNQMPAEWYRWSRQETQKLLNSTNIQELLKKRLRDGDAEELNVLMTEALDRAEIPDEYGQWRPRSTKRYIMTGDRPTAPLPIPGPSAGSAGSAGTTSTSFVWVQQLIRKDGNGGLQLVGNAFPIDPVPQNIAYLKEAIKKKKPNRVMCDADEIVIHSQKDGRWVPEDEEKNINRGTSRKDCYGFVLPPADGA</sequence>
<evidence type="ECO:0000256" key="1">
    <source>
        <dbReference type="SAM" id="SignalP"/>
    </source>
</evidence>
<evidence type="ECO:0000313" key="2">
    <source>
        <dbReference type="EMBL" id="CAE7228973.1"/>
    </source>
</evidence>
<feature type="chain" id="PRO_5032270198" description="AAA+ ATPase domain-containing protein" evidence="1">
    <location>
        <begin position="33"/>
        <end position="488"/>
    </location>
</feature>
<proteinExistence type="predicted"/>
<name>A0A812KRW5_9DINO</name>
<dbReference type="InterPro" id="IPR027417">
    <property type="entry name" value="P-loop_NTPase"/>
</dbReference>
<reference evidence="2" key="1">
    <citation type="submission" date="2021-02" db="EMBL/GenBank/DDBJ databases">
        <authorList>
            <person name="Dougan E. K."/>
            <person name="Rhodes N."/>
            <person name="Thang M."/>
            <person name="Chan C."/>
        </authorList>
    </citation>
    <scope>NUCLEOTIDE SEQUENCE</scope>
</reference>
<organism evidence="2 3">
    <name type="scientific">Symbiodinium natans</name>
    <dbReference type="NCBI Taxonomy" id="878477"/>
    <lineage>
        <taxon>Eukaryota</taxon>
        <taxon>Sar</taxon>
        <taxon>Alveolata</taxon>
        <taxon>Dinophyceae</taxon>
        <taxon>Suessiales</taxon>
        <taxon>Symbiodiniaceae</taxon>
        <taxon>Symbiodinium</taxon>
    </lineage>
</organism>
<comment type="caution">
    <text evidence="2">The sequence shown here is derived from an EMBL/GenBank/DDBJ whole genome shotgun (WGS) entry which is preliminary data.</text>
</comment>
<dbReference type="SUPFAM" id="SSF52540">
    <property type="entry name" value="P-loop containing nucleoside triphosphate hydrolases"/>
    <property type="match status" value="1"/>
</dbReference>
<keyword evidence="3" id="KW-1185">Reference proteome</keyword>
<dbReference type="EMBL" id="CAJNDS010000702">
    <property type="protein sequence ID" value="CAE7228973.1"/>
    <property type="molecule type" value="Genomic_DNA"/>
</dbReference>
<feature type="signal peptide" evidence="1">
    <location>
        <begin position="1"/>
        <end position="32"/>
    </location>
</feature>
<protein>
    <recommendedName>
        <fullName evidence="4">AAA+ ATPase domain-containing protein</fullName>
    </recommendedName>
</protein>
<accession>A0A812KRW5</accession>
<evidence type="ECO:0008006" key="4">
    <source>
        <dbReference type="Google" id="ProtNLM"/>
    </source>
</evidence>
<evidence type="ECO:0000313" key="3">
    <source>
        <dbReference type="Proteomes" id="UP000604046"/>
    </source>
</evidence>